<dbReference type="PROSITE" id="PS51257">
    <property type="entry name" value="PROKAR_LIPOPROTEIN"/>
    <property type="match status" value="1"/>
</dbReference>
<proteinExistence type="inferred from homology"/>
<comment type="similarity">
    <text evidence="1 3">Belongs to the short-chain dehydrogenases/reductases (SDR) family.</text>
</comment>
<dbReference type="Pfam" id="PF00106">
    <property type="entry name" value="adh_short"/>
    <property type="match status" value="1"/>
</dbReference>
<dbReference type="SUPFAM" id="SSF51735">
    <property type="entry name" value="NAD(P)-binding Rossmann-fold domains"/>
    <property type="match status" value="1"/>
</dbReference>
<dbReference type="PANTHER" id="PTHR42901">
    <property type="entry name" value="ALCOHOL DEHYDROGENASE"/>
    <property type="match status" value="1"/>
</dbReference>
<dbReference type="GO" id="GO:0016616">
    <property type="term" value="F:oxidoreductase activity, acting on the CH-OH group of donors, NAD or NADP as acceptor"/>
    <property type="evidence" value="ECO:0007669"/>
    <property type="project" value="UniProtKB-ARBA"/>
</dbReference>
<accession>A0A5E4PLK6</accession>
<dbReference type="PRINTS" id="PR00081">
    <property type="entry name" value="GDHRDH"/>
</dbReference>
<reference evidence="4 5" key="1">
    <citation type="submission" date="2019-08" db="EMBL/GenBank/DDBJ databases">
        <authorList>
            <person name="Guy L."/>
        </authorList>
    </citation>
    <scope>NUCLEOTIDE SEQUENCE [LARGE SCALE GENOMIC DNA]</scope>
    <source>
        <strain evidence="4 5">SGT-108</strain>
    </source>
</reference>
<dbReference type="PANTHER" id="PTHR42901:SF1">
    <property type="entry name" value="ALCOHOL DEHYDROGENASE"/>
    <property type="match status" value="1"/>
</dbReference>
<gene>
    <name evidence="4" type="primary">ydfG</name>
    <name evidence="4" type="ORF">AQUSIP_25200</name>
</gene>
<dbReference type="CDD" id="cd05346">
    <property type="entry name" value="SDR_c5"/>
    <property type="match status" value="1"/>
</dbReference>
<dbReference type="InterPro" id="IPR036291">
    <property type="entry name" value="NAD(P)-bd_dom_sf"/>
</dbReference>
<dbReference type="InterPro" id="IPR020904">
    <property type="entry name" value="Sc_DH/Rdtase_CS"/>
</dbReference>
<dbReference type="Gene3D" id="3.40.50.720">
    <property type="entry name" value="NAD(P)-binding Rossmann-like Domain"/>
    <property type="match status" value="1"/>
</dbReference>
<dbReference type="InterPro" id="IPR002347">
    <property type="entry name" value="SDR_fam"/>
</dbReference>
<dbReference type="PRINTS" id="PR00080">
    <property type="entry name" value="SDRFAMILY"/>
</dbReference>
<dbReference type="FunFam" id="3.40.50.720:FF:000047">
    <property type="entry name" value="NADP-dependent L-serine/L-allo-threonine dehydrogenase"/>
    <property type="match status" value="1"/>
</dbReference>
<dbReference type="KEGG" id="asip:AQUSIP_25200"/>
<evidence type="ECO:0000313" key="4">
    <source>
        <dbReference type="EMBL" id="VVC77193.1"/>
    </source>
</evidence>
<dbReference type="EMBL" id="LR699120">
    <property type="protein sequence ID" value="VVC77193.1"/>
    <property type="molecule type" value="Genomic_DNA"/>
</dbReference>
<name>A0A5E4PLK6_9COXI</name>
<dbReference type="AlphaFoldDB" id="A0A5E4PLK6"/>
<evidence type="ECO:0000256" key="2">
    <source>
        <dbReference type="ARBA" id="ARBA00023002"/>
    </source>
</evidence>
<sequence length="255" mass="27553">MMKDKVVFITGASSGIGAACARRFAREGAGLLLCARRLDVLNELASELRAQFDAEIHTFQLDVRCADEVKKALAGLPSEWRQVDILLNNAGLAAGLDTLQEGDIQDWEDMIDTNVKGLLYVTRGILQGMVERNAGHIINIGSIAGHTVYPKGAVYCATKFAVNALTQGLRMDLFGKKIRVTTIDPGAVETNFSLVRFKGDSQRASAVYEGMDALSAEDIADTVYYCASRPPHVNISEVIIMPTDQAAATMVARAT</sequence>
<dbReference type="PROSITE" id="PS00061">
    <property type="entry name" value="ADH_SHORT"/>
    <property type="match status" value="1"/>
</dbReference>
<keyword evidence="2" id="KW-0560">Oxidoreductase</keyword>
<dbReference type="Proteomes" id="UP000324194">
    <property type="component" value="Chromosome 2"/>
</dbReference>
<keyword evidence="5" id="KW-1185">Reference proteome</keyword>
<evidence type="ECO:0000313" key="5">
    <source>
        <dbReference type="Proteomes" id="UP000324194"/>
    </source>
</evidence>
<evidence type="ECO:0000256" key="1">
    <source>
        <dbReference type="ARBA" id="ARBA00006484"/>
    </source>
</evidence>
<evidence type="ECO:0000256" key="3">
    <source>
        <dbReference type="RuleBase" id="RU000363"/>
    </source>
</evidence>
<protein>
    <submittedName>
        <fullName evidence="4">NADP-dependent 3-hydroxy acid dehydrogenase YdfG</fullName>
    </submittedName>
</protein>
<organism evidence="4 5">
    <name type="scientific">Aquicella siphonis</name>
    <dbReference type="NCBI Taxonomy" id="254247"/>
    <lineage>
        <taxon>Bacteria</taxon>
        <taxon>Pseudomonadati</taxon>
        <taxon>Pseudomonadota</taxon>
        <taxon>Gammaproteobacteria</taxon>
        <taxon>Legionellales</taxon>
        <taxon>Coxiellaceae</taxon>
        <taxon>Aquicella</taxon>
    </lineage>
</organism>